<dbReference type="Proteomes" id="UP000250675">
    <property type="component" value="Unassembled WGS sequence"/>
</dbReference>
<evidence type="ECO:0000313" key="1">
    <source>
        <dbReference type="EMBL" id="SQC23544.1"/>
    </source>
</evidence>
<protein>
    <submittedName>
        <fullName evidence="1">Uncharacterized protein</fullName>
    </submittedName>
</protein>
<dbReference type="EMBL" id="UASO01000004">
    <property type="protein sequence ID" value="SQC23544.1"/>
    <property type="molecule type" value="Genomic_DNA"/>
</dbReference>
<dbReference type="AlphaFoldDB" id="A0A2X3FRR8"/>
<sequence length="148" mass="15964">MSSAPFDINLVVARLQELDPQPFSQIGTIVEYSKVTDLSGFAMPGAYVLMGPERGVPGNGSRAQVAEAVIGIAIAVRNYGLGAEGLTHEVNPLIGQVRDQLIGWRPTLASTTGLQWLRGDVLDFDGGTLLWMDTFQVQHVIGGRRCQK</sequence>
<proteinExistence type="predicted"/>
<accession>A0A2X3FRR8</accession>
<organism evidence="1 2">
    <name type="scientific">Klebsiella pneumoniae</name>
    <dbReference type="NCBI Taxonomy" id="573"/>
    <lineage>
        <taxon>Bacteria</taxon>
        <taxon>Pseudomonadati</taxon>
        <taxon>Pseudomonadota</taxon>
        <taxon>Gammaproteobacteria</taxon>
        <taxon>Enterobacterales</taxon>
        <taxon>Enterobacteriaceae</taxon>
        <taxon>Klebsiella/Raoultella group</taxon>
        <taxon>Klebsiella</taxon>
        <taxon>Klebsiella pneumoniae complex</taxon>
    </lineage>
</organism>
<name>A0A2X3FRR8_KLEPN</name>
<dbReference type="Pfam" id="PF23840">
    <property type="entry name" value="Phage_tail_terminator"/>
    <property type="match status" value="1"/>
</dbReference>
<dbReference type="InterPro" id="IPR056912">
    <property type="entry name" value="Phage_JBD30_tail_term-like"/>
</dbReference>
<gene>
    <name evidence="1" type="ORF">NCTC9645_03599</name>
</gene>
<evidence type="ECO:0000313" key="2">
    <source>
        <dbReference type="Proteomes" id="UP000250675"/>
    </source>
</evidence>
<reference evidence="1 2" key="1">
    <citation type="submission" date="2018-06" db="EMBL/GenBank/DDBJ databases">
        <authorList>
            <consortium name="Pathogen Informatics"/>
            <person name="Doyle S."/>
        </authorList>
    </citation>
    <scope>NUCLEOTIDE SEQUENCE [LARGE SCALE GENOMIC DNA]</scope>
    <source>
        <strain evidence="1 2">NCTC9645</strain>
    </source>
</reference>